<protein>
    <submittedName>
        <fullName evidence="2">Putative beta xylanase</fullName>
    </submittedName>
</protein>
<dbReference type="SUPFAM" id="SSF53474">
    <property type="entry name" value="alpha/beta-Hydrolases"/>
    <property type="match status" value="1"/>
</dbReference>
<dbReference type="AlphaFoldDB" id="A0A066WXF5"/>
<dbReference type="OMA" id="WGNGACR"/>
<gene>
    <name evidence="2" type="ORF">CSUB01_06972</name>
</gene>
<dbReference type="PANTHER" id="PTHR33428">
    <property type="entry name" value="CHLOROPHYLLASE-2, CHLOROPLASTIC"/>
    <property type="match status" value="1"/>
</dbReference>
<evidence type="ECO:0000313" key="3">
    <source>
        <dbReference type="Proteomes" id="UP000027238"/>
    </source>
</evidence>
<proteinExistence type="predicted"/>
<dbReference type="PANTHER" id="PTHR33428:SF14">
    <property type="entry name" value="CARBOXYLESTERASE TYPE B DOMAIN-CONTAINING PROTEIN"/>
    <property type="match status" value="1"/>
</dbReference>
<keyword evidence="2" id="KW-0624">Polysaccharide degradation</keyword>
<keyword evidence="2" id="KW-0858">Xylan degradation</keyword>
<dbReference type="InterPro" id="IPR029058">
    <property type="entry name" value="AB_hydrolase_fold"/>
</dbReference>
<dbReference type="EMBL" id="JMSE01001416">
    <property type="protein sequence ID" value="KDN61382.1"/>
    <property type="molecule type" value="Genomic_DNA"/>
</dbReference>
<organism evidence="2 3">
    <name type="scientific">Colletotrichum sublineola</name>
    <name type="common">Sorghum anthracnose fungus</name>
    <dbReference type="NCBI Taxonomy" id="1173701"/>
    <lineage>
        <taxon>Eukaryota</taxon>
        <taxon>Fungi</taxon>
        <taxon>Dikarya</taxon>
        <taxon>Ascomycota</taxon>
        <taxon>Pezizomycotina</taxon>
        <taxon>Sordariomycetes</taxon>
        <taxon>Hypocreomycetidae</taxon>
        <taxon>Glomerellales</taxon>
        <taxon>Glomerellaceae</taxon>
        <taxon>Colletotrichum</taxon>
        <taxon>Colletotrichum graminicola species complex</taxon>
    </lineage>
</organism>
<feature type="signal peptide" evidence="1">
    <location>
        <begin position="1"/>
        <end position="19"/>
    </location>
</feature>
<evidence type="ECO:0000256" key="1">
    <source>
        <dbReference type="SAM" id="SignalP"/>
    </source>
</evidence>
<keyword evidence="2" id="KW-0326">Glycosidase</keyword>
<dbReference type="STRING" id="1173701.A0A066WXF5"/>
<reference evidence="3" key="1">
    <citation type="journal article" date="2014" name="Genome Announc.">
        <title>Draft genome sequence of Colletotrichum sublineola, a destructive pathogen of cultivated sorghum.</title>
        <authorList>
            <person name="Baroncelli R."/>
            <person name="Sanz-Martin J.M."/>
            <person name="Rech G.E."/>
            <person name="Sukno S.A."/>
            <person name="Thon M.R."/>
        </authorList>
    </citation>
    <scope>NUCLEOTIDE SEQUENCE [LARGE SCALE GENOMIC DNA]</scope>
    <source>
        <strain evidence="3">TX430BB</strain>
    </source>
</reference>
<dbReference type="GO" id="GO:0045493">
    <property type="term" value="P:xylan catabolic process"/>
    <property type="evidence" value="ECO:0007669"/>
    <property type="project" value="UniProtKB-KW"/>
</dbReference>
<dbReference type="Gene3D" id="3.40.50.1820">
    <property type="entry name" value="alpha/beta hydrolase"/>
    <property type="match status" value="1"/>
</dbReference>
<name>A0A066WXF5_COLSU</name>
<keyword evidence="3" id="KW-1185">Reference proteome</keyword>
<comment type="caution">
    <text evidence="2">The sequence shown here is derived from an EMBL/GenBank/DDBJ whole genome shotgun (WGS) entry which is preliminary data.</text>
</comment>
<dbReference type="OrthoDB" id="2141514at2759"/>
<dbReference type="eggNOG" id="ENOG502RZYU">
    <property type="taxonomic scope" value="Eukaryota"/>
</dbReference>
<dbReference type="GO" id="GO:0016798">
    <property type="term" value="F:hydrolase activity, acting on glycosyl bonds"/>
    <property type="evidence" value="ECO:0007669"/>
    <property type="project" value="UniProtKB-KW"/>
</dbReference>
<keyword evidence="2" id="KW-0119">Carbohydrate metabolism</keyword>
<accession>A0A066WXF5</accession>
<keyword evidence="2" id="KW-0378">Hydrolase</keyword>
<sequence>MMKLSFQLGLVTFVSSVIAQNGNGPFAPGGYRVDSSLPSHTIYSPGSGNPGLMPVFIWGNGACSADGTSAQNYLKQIASYGYLVISQGTPGRSGSTTAAQMKEAVDWAAAGGKGAFAGKLNATQIMTAGYSCGGTEAYNFINDNRVSSIGIFNSGMLGNYDQAKQIRKPIIIALGGPSDIAYPNGERDYNNLPSGTPAWKGNLNRVGHGGTYGEANGGAFAKATVQWLNWIFKGDAAGKSYLVSGTAADGWNNAVNKGLDGLRVPVRAG</sequence>
<keyword evidence="1" id="KW-0732">Signal</keyword>
<evidence type="ECO:0000313" key="2">
    <source>
        <dbReference type="EMBL" id="KDN61382.1"/>
    </source>
</evidence>
<dbReference type="HOGENOM" id="CLU_073360_0_0_1"/>
<dbReference type="Proteomes" id="UP000027238">
    <property type="component" value="Unassembled WGS sequence"/>
</dbReference>
<feature type="chain" id="PRO_5001634253" evidence="1">
    <location>
        <begin position="20"/>
        <end position="269"/>
    </location>
</feature>